<evidence type="ECO:0000256" key="1">
    <source>
        <dbReference type="SAM" id="SignalP"/>
    </source>
</evidence>
<keyword evidence="1" id="KW-0732">Signal</keyword>
<feature type="signal peptide" evidence="1">
    <location>
        <begin position="1"/>
        <end position="27"/>
    </location>
</feature>
<gene>
    <name evidence="2" type="ORF">BEK98_10835</name>
</gene>
<organism evidence="2 3">
    <name type="scientific">Streptomyces diastatochromogenes</name>
    <dbReference type="NCBI Taxonomy" id="42236"/>
    <lineage>
        <taxon>Bacteria</taxon>
        <taxon>Bacillati</taxon>
        <taxon>Actinomycetota</taxon>
        <taxon>Actinomycetes</taxon>
        <taxon>Kitasatosporales</taxon>
        <taxon>Streptomycetaceae</taxon>
        <taxon>Streptomyces</taxon>
    </lineage>
</organism>
<protein>
    <recommendedName>
        <fullName evidence="4">Secreted protein</fullName>
    </recommendedName>
</protein>
<evidence type="ECO:0000313" key="3">
    <source>
        <dbReference type="Proteomes" id="UP000215483"/>
    </source>
</evidence>
<comment type="caution">
    <text evidence="2">The sequence shown here is derived from an EMBL/GenBank/DDBJ whole genome shotgun (WGS) entry which is preliminary data.</text>
</comment>
<accession>A0A233SM41</accession>
<dbReference type="Proteomes" id="UP000215483">
    <property type="component" value="Unassembled WGS sequence"/>
</dbReference>
<keyword evidence="3" id="KW-1185">Reference proteome</keyword>
<proteinExistence type="predicted"/>
<dbReference type="EMBL" id="MCGQ01000010">
    <property type="protein sequence ID" value="OXY96708.1"/>
    <property type="molecule type" value="Genomic_DNA"/>
</dbReference>
<feature type="chain" id="PRO_5013302882" description="Secreted protein" evidence="1">
    <location>
        <begin position="28"/>
        <end position="133"/>
    </location>
</feature>
<evidence type="ECO:0008006" key="4">
    <source>
        <dbReference type="Google" id="ProtNLM"/>
    </source>
</evidence>
<name>A0A233SM41_STRDA</name>
<dbReference type="AlphaFoldDB" id="A0A233SM41"/>
<dbReference type="OrthoDB" id="3854906at2"/>
<reference evidence="2 3" key="1">
    <citation type="submission" date="2016-07" db="EMBL/GenBank/DDBJ databases">
        <title>Draft genome of Streptomyces diastatochromogenes.</title>
        <authorList>
            <person name="Podduturi R."/>
            <person name="Lukassen M.B."/>
            <person name="Clausen N."/>
            <person name="Nielsen J.L."/>
            <person name="Jorgensen N.O."/>
        </authorList>
    </citation>
    <scope>NUCLEOTIDE SEQUENCE [LARGE SCALE GENOMIC DNA]</scope>
    <source>
        <strain evidence="2 3">DSM 40608</strain>
    </source>
</reference>
<sequence length="133" mass="13709">MPGTRTSLAAAAGALTLLCCAAAPASADQPPQHLAGPLISGGADGHQHEVFCPGMQHVQSGGYALSARSGTEFSEVPADVLENRPNSHATGWIVAVRKTTWQGRASGTDRREAGPADLRIHLVCTDDTMSHGA</sequence>
<evidence type="ECO:0000313" key="2">
    <source>
        <dbReference type="EMBL" id="OXY96708.1"/>
    </source>
</evidence>
<dbReference type="RefSeq" id="WP_094216275.1">
    <property type="nucleotide sequence ID" value="NZ_MCGQ01000010.1"/>
</dbReference>